<dbReference type="Proteomes" id="UP001276564">
    <property type="component" value="Unassembled WGS sequence"/>
</dbReference>
<gene>
    <name evidence="1" type="ORF">RFM23_20980</name>
</gene>
<sequence length="130" mass="14401">MLEMGEETAKRIINAVAVAIDGKPSSAKTFKSSPHENLASYGDWAQDQNNSKFDTTRTRALLISYLLFSGGRIPLLGIQIGEKWFRPDKWVAGALVKKGFFEVDEAAGEFVVTPTGWEYVAETLETHFMG</sequence>
<evidence type="ECO:0000313" key="2">
    <source>
        <dbReference type="Proteomes" id="UP001276564"/>
    </source>
</evidence>
<dbReference type="EMBL" id="JAVIIP010000011">
    <property type="protein sequence ID" value="MDX8540097.1"/>
    <property type="molecule type" value="Genomic_DNA"/>
</dbReference>
<dbReference type="RefSeq" id="WP_320321241.1">
    <property type="nucleotide sequence ID" value="NZ_JAVIIP010000011.1"/>
</dbReference>
<reference evidence="1 2" key="1">
    <citation type="submission" date="2023-08" db="EMBL/GenBank/DDBJ databases">
        <title>Implementing the SeqCode for naming new Mesorhizobium species isolated from Vachellia karroo root nodules.</title>
        <authorList>
            <person name="Van Lill M."/>
        </authorList>
    </citation>
    <scope>NUCLEOTIDE SEQUENCE [LARGE SCALE GENOMIC DNA]</scope>
    <source>
        <strain evidence="1 2">VK4B</strain>
    </source>
</reference>
<evidence type="ECO:0000313" key="1">
    <source>
        <dbReference type="EMBL" id="MDX8540097.1"/>
    </source>
</evidence>
<comment type="caution">
    <text evidence="1">The sequence shown here is derived from an EMBL/GenBank/DDBJ whole genome shotgun (WGS) entry which is preliminary data.</text>
</comment>
<organism evidence="1 2">
    <name type="scientific">Mesorhizobium abyssinicae</name>
    <dbReference type="NCBI Taxonomy" id="1209958"/>
    <lineage>
        <taxon>Bacteria</taxon>
        <taxon>Pseudomonadati</taxon>
        <taxon>Pseudomonadota</taxon>
        <taxon>Alphaproteobacteria</taxon>
        <taxon>Hyphomicrobiales</taxon>
        <taxon>Phyllobacteriaceae</taxon>
        <taxon>Mesorhizobium</taxon>
    </lineage>
</organism>
<accession>A0ABU5AS22</accession>
<protein>
    <submittedName>
        <fullName evidence="1">Uncharacterized protein</fullName>
    </submittedName>
</protein>
<keyword evidence="2" id="KW-1185">Reference proteome</keyword>
<name>A0ABU5AS22_9HYPH</name>
<proteinExistence type="predicted"/>